<dbReference type="CDD" id="cd13136">
    <property type="entry name" value="MATE_DinF_like"/>
    <property type="match status" value="1"/>
</dbReference>
<protein>
    <submittedName>
        <fullName evidence="7">MATE family efflux transporter</fullName>
    </submittedName>
</protein>
<dbReference type="Pfam" id="PF01554">
    <property type="entry name" value="MatE"/>
    <property type="match status" value="2"/>
</dbReference>
<comment type="subcellular location">
    <subcellularLocation>
        <location evidence="1">Membrane</location>
        <topology evidence="1">Multi-pass membrane protein</topology>
    </subcellularLocation>
</comment>
<proteinExistence type="inferred from homology"/>
<feature type="transmembrane region" description="Helical" evidence="6">
    <location>
        <begin position="171"/>
        <end position="191"/>
    </location>
</feature>
<organism evidence="7 8">
    <name type="scientific">Isoalcanivorax beigongshangi</name>
    <dbReference type="NCBI Taxonomy" id="3238810"/>
    <lineage>
        <taxon>Bacteria</taxon>
        <taxon>Pseudomonadati</taxon>
        <taxon>Pseudomonadota</taxon>
        <taxon>Gammaproteobacteria</taxon>
        <taxon>Oceanospirillales</taxon>
        <taxon>Alcanivoracaceae</taxon>
        <taxon>Isoalcanivorax</taxon>
    </lineage>
</organism>
<dbReference type="RefSeq" id="WP_369455771.1">
    <property type="nucleotide sequence ID" value="NZ_JBGCUO010000001.1"/>
</dbReference>
<keyword evidence="8" id="KW-1185">Reference proteome</keyword>
<evidence type="ECO:0000256" key="5">
    <source>
        <dbReference type="ARBA" id="ARBA00023136"/>
    </source>
</evidence>
<keyword evidence="5 6" id="KW-0472">Membrane</keyword>
<dbReference type="InterPro" id="IPR044644">
    <property type="entry name" value="DinF-like"/>
</dbReference>
<evidence type="ECO:0000256" key="4">
    <source>
        <dbReference type="ARBA" id="ARBA00022989"/>
    </source>
</evidence>
<dbReference type="PANTHER" id="PTHR42893">
    <property type="entry name" value="PROTEIN DETOXIFICATION 44, CHLOROPLASTIC-RELATED"/>
    <property type="match status" value="1"/>
</dbReference>
<dbReference type="InterPro" id="IPR002528">
    <property type="entry name" value="MATE_fam"/>
</dbReference>
<feature type="transmembrane region" description="Helical" evidence="6">
    <location>
        <begin position="386"/>
        <end position="405"/>
    </location>
</feature>
<dbReference type="Proteomes" id="UP001562065">
    <property type="component" value="Unassembled WGS sequence"/>
</dbReference>
<feature type="transmembrane region" description="Helical" evidence="6">
    <location>
        <begin position="330"/>
        <end position="351"/>
    </location>
</feature>
<evidence type="ECO:0000313" key="7">
    <source>
        <dbReference type="EMBL" id="MEY1662537.1"/>
    </source>
</evidence>
<feature type="transmembrane region" description="Helical" evidence="6">
    <location>
        <begin position="144"/>
        <end position="165"/>
    </location>
</feature>
<accession>A0ABV4AI68</accession>
<keyword evidence="4 6" id="KW-1133">Transmembrane helix</keyword>
<dbReference type="PANTHER" id="PTHR42893:SF46">
    <property type="entry name" value="PROTEIN DETOXIFICATION 44, CHLOROPLASTIC"/>
    <property type="match status" value="1"/>
</dbReference>
<feature type="transmembrane region" description="Helical" evidence="6">
    <location>
        <begin position="25"/>
        <end position="44"/>
    </location>
</feature>
<dbReference type="NCBIfam" id="TIGR00797">
    <property type="entry name" value="matE"/>
    <property type="match status" value="1"/>
</dbReference>
<reference evidence="7 8" key="1">
    <citation type="submission" date="2024-07" db="EMBL/GenBank/DDBJ databases">
        <authorList>
            <person name="Ren Q."/>
        </authorList>
    </citation>
    <scope>NUCLEOTIDE SEQUENCE [LARGE SCALE GENOMIC DNA]</scope>
    <source>
        <strain evidence="7 8">REN37</strain>
    </source>
</reference>
<dbReference type="EMBL" id="JBGCUO010000001">
    <property type="protein sequence ID" value="MEY1662537.1"/>
    <property type="molecule type" value="Genomic_DNA"/>
</dbReference>
<evidence type="ECO:0000256" key="2">
    <source>
        <dbReference type="ARBA" id="ARBA00010199"/>
    </source>
</evidence>
<evidence type="ECO:0000313" key="8">
    <source>
        <dbReference type="Proteomes" id="UP001562065"/>
    </source>
</evidence>
<feature type="transmembrane region" description="Helical" evidence="6">
    <location>
        <begin position="363"/>
        <end position="380"/>
    </location>
</feature>
<gene>
    <name evidence="7" type="ORF">AB5I84_10300</name>
</gene>
<feature type="transmembrane region" description="Helical" evidence="6">
    <location>
        <begin position="116"/>
        <end position="137"/>
    </location>
</feature>
<feature type="transmembrane region" description="Helical" evidence="6">
    <location>
        <begin position="212"/>
        <end position="233"/>
    </location>
</feature>
<evidence type="ECO:0000256" key="6">
    <source>
        <dbReference type="SAM" id="Phobius"/>
    </source>
</evidence>
<evidence type="ECO:0000256" key="3">
    <source>
        <dbReference type="ARBA" id="ARBA00022692"/>
    </source>
</evidence>
<evidence type="ECO:0000256" key="1">
    <source>
        <dbReference type="ARBA" id="ARBA00004141"/>
    </source>
</evidence>
<comment type="similarity">
    <text evidence="2">Belongs to the multi antimicrobial extrusion (MATE) (TC 2.A.66.1) family.</text>
</comment>
<comment type="caution">
    <text evidence="7">The sequence shown here is derived from an EMBL/GenBank/DDBJ whole genome shotgun (WGS) entry which is preliminary data.</text>
</comment>
<name>A0ABV4AI68_9GAMM</name>
<feature type="transmembrane region" description="Helical" evidence="6">
    <location>
        <begin position="74"/>
        <end position="96"/>
    </location>
</feature>
<keyword evidence="3 6" id="KW-0812">Transmembrane</keyword>
<sequence>MLANIAVPLLGIADTAIIGHRGDSAALGAIALGGLMLSFLYWAFGFLRMGTTAQVAAASGAAADARLRGEVQRALQLGAGIGLVLLLLHSPLLALGLSLLDASDAVLAGVDDYISIRIWAAPATLMTYAVLGTLIGLGRTRHLLWLQLLLNGLNLALDILFAVVLDYGLRGIAMGTVIAEWCALAAGLYWLRGLLPKVAAAKAARGDWRQLLNVHANLFWRTLFLLLGMMWFANAGARLGDLELAANHLLLQFISFSAFFLDGYAYVVEAQVGQARGAGQRHRLVMVIRRTTVLAVTTAVALATLLWSAGPWLIALLTSLPDVQSRAAEFLPWAALYVLLSCAAFQLDGLCIGLNASAPMRNATGIALVLFLLADAWLTPRYGNLGLWWAFILFVLARALALWPWRSALAAKLPSRT</sequence>
<feature type="transmembrane region" description="Helical" evidence="6">
    <location>
        <begin position="287"/>
        <end position="310"/>
    </location>
</feature>
<feature type="transmembrane region" description="Helical" evidence="6">
    <location>
        <begin position="245"/>
        <end position="267"/>
    </location>
</feature>